<feature type="zinc finger region" description="C3H1-type" evidence="8">
    <location>
        <begin position="2508"/>
        <end position="2535"/>
    </location>
</feature>
<dbReference type="InterPro" id="IPR002110">
    <property type="entry name" value="Ankyrin_rpt"/>
</dbReference>
<feature type="domain" description="Thioredoxin" evidence="12">
    <location>
        <begin position="1380"/>
        <end position="1502"/>
    </location>
</feature>
<feature type="region of interest" description="Disordered" evidence="9">
    <location>
        <begin position="2909"/>
        <end position="3015"/>
    </location>
</feature>
<dbReference type="Proteomes" id="UP001642484">
    <property type="component" value="Unassembled WGS sequence"/>
</dbReference>
<dbReference type="InterPro" id="IPR035979">
    <property type="entry name" value="RBD_domain_sf"/>
</dbReference>
<dbReference type="PANTHER" id="PTHR24198">
    <property type="entry name" value="ANKYRIN REPEAT AND PROTEIN KINASE DOMAIN-CONTAINING PROTEIN"/>
    <property type="match status" value="1"/>
</dbReference>
<feature type="region of interest" description="Disordered" evidence="9">
    <location>
        <begin position="775"/>
        <end position="844"/>
    </location>
</feature>
<dbReference type="EMBL" id="CAXAMN010000048">
    <property type="protein sequence ID" value="CAK8986077.1"/>
    <property type="molecule type" value="Genomic_DNA"/>
</dbReference>
<dbReference type="PROSITE" id="PS50103">
    <property type="entry name" value="ZF_C3H1"/>
    <property type="match status" value="3"/>
</dbReference>
<dbReference type="InterPro" id="IPR036855">
    <property type="entry name" value="Znf_CCCH_sf"/>
</dbReference>
<evidence type="ECO:0000256" key="6">
    <source>
        <dbReference type="PROSITE-ProRule" id="PRU00023"/>
    </source>
</evidence>
<accession>A0ABP0H7M7</accession>
<feature type="zinc finger region" description="C3H1-type" evidence="8">
    <location>
        <begin position="2543"/>
        <end position="2570"/>
    </location>
</feature>
<feature type="compositionally biased region" description="Basic and acidic residues" evidence="9">
    <location>
        <begin position="2940"/>
        <end position="2953"/>
    </location>
</feature>
<dbReference type="SMART" id="SM00356">
    <property type="entry name" value="ZnF_C3H1"/>
    <property type="match status" value="3"/>
</dbReference>
<feature type="compositionally biased region" description="Basic and acidic residues" evidence="9">
    <location>
        <begin position="775"/>
        <end position="810"/>
    </location>
</feature>
<feature type="domain" description="RRM" evidence="10">
    <location>
        <begin position="2761"/>
        <end position="2849"/>
    </location>
</feature>
<dbReference type="Gene3D" id="4.10.1000.10">
    <property type="entry name" value="Zinc finger, CCCH-type"/>
    <property type="match status" value="3"/>
</dbReference>
<evidence type="ECO:0000256" key="8">
    <source>
        <dbReference type="PROSITE-ProRule" id="PRU00723"/>
    </source>
</evidence>
<evidence type="ECO:0000313" key="13">
    <source>
        <dbReference type="EMBL" id="CAK8986077.1"/>
    </source>
</evidence>
<feature type="region of interest" description="Disordered" evidence="9">
    <location>
        <begin position="930"/>
        <end position="952"/>
    </location>
</feature>
<feature type="domain" description="C3H1-type" evidence="11">
    <location>
        <begin position="2473"/>
        <end position="2500"/>
    </location>
</feature>
<gene>
    <name evidence="13" type="ORF">CCMP2556_LOCUS372</name>
</gene>
<feature type="compositionally biased region" description="Basic and acidic residues" evidence="9">
    <location>
        <begin position="1218"/>
        <end position="1229"/>
    </location>
</feature>
<feature type="compositionally biased region" description="Low complexity" evidence="9">
    <location>
        <begin position="2709"/>
        <end position="2741"/>
    </location>
</feature>
<evidence type="ECO:0000313" key="14">
    <source>
        <dbReference type="Proteomes" id="UP001642484"/>
    </source>
</evidence>
<dbReference type="PROSITE" id="PS51352">
    <property type="entry name" value="THIOREDOXIN_2"/>
    <property type="match status" value="1"/>
</dbReference>
<organism evidence="13 14">
    <name type="scientific">Durusdinium trenchii</name>
    <dbReference type="NCBI Taxonomy" id="1381693"/>
    <lineage>
        <taxon>Eukaryota</taxon>
        <taxon>Sar</taxon>
        <taxon>Alveolata</taxon>
        <taxon>Dinophyceae</taxon>
        <taxon>Suessiales</taxon>
        <taxon>Symbiodiniaceae</taxon>
        <taxon>Durusdinium</taxon>
    </lineage>
</organism>
<name>A0ABP0H7M7_9DINO</name>
<proteinExistence type="predicted"/>
<feature type="region of interest" description="Disordered" evidence="9">
    <location>
        <begin position="2599"/>
        <end position="2755"/>
    </location>
</feature>
<feature type="compositionally biased region" description="Low complexity" evidence="9">
    <location>
        <begin position="2687"/>
        <end position="2699"/>
    </location>
</feature>
<dbReference type="Gene3D" id="3.40.30.10">
    <property type="entry name" value="Glutaredoxin"/>
    <property type="match status" value="1"/>
</dbReference>
<dbReference type="InterPro" id="IPR036249">
    <property type="entry name" value="Thioredoxin-like_sf"/>
</dbReference>
<dbReference type="InterPro" id="IPR000571">
    <property type="entry name" value="Znf_CCCH"/>
</dbReference>
<evidence type="ECO:0000256" key="5">
    <source>
        <dbReference type="ARBA" id="ARBA00023043"/>
    </source>
</evidence>
<feature type="repeat" description="ANK" evidence="6">
    <location>
        <begin position="1775"/>
        <end position="1807"/>
    </location>
</feature>
<dbReference type="InterPro" id="IPR012677">
    <property type="entry name" value="Nucleotide-bd_a/b_plait_sf"/>
</dbReference>
<feature type="region of interest" description="Disordered" evidence="9">
    <location>
        <begin position="1218"/>
        <end position="1244"/>
    </location>
</feature>
<dbReference type="InterPro" id="IPR000504">
    <property type="entry name" value="RRM_dom"/>
</dbReference>
<evidence type="ECO:0000256" key="1">
    <source>
        <dbReference type="ARBA" id="ARBA00022723"/>
    </source>
</evidence>
<feature type="compositionally biased region" description="Polar residues" evidence="9">
    <location>
        <begin position="2599"/>
        <end position="2610"/>
    </location>
</feature>
<dbReference type="SUPFAM" id="SSF48403">
    <property type="entry name" value="Ankyrin repeat"/>
    <property type="match status" value="1"/>
</dbReference>
<dbReference type="SUPFAM" id="SSF54928">
    <property type="entry name" value="RNA-binding domain, RBD"/>
    <property type="match status" value="1"/>
</dbReference>
<dbReference type="Gene3D" id="1.25.40.20">
    <property type="entry name" value="Ankyrin repeat-containing domain"/>
    <property type="match status" value="2"/>
</dbReference>
<evidence type="ECO:0000256" key="4">
    <source>
        <dbReference type="ARBA" id="ARBA00022833"/>
    </source>
</evidence>
<evidence type="ECO:0000256" key="9">
    <source>
        <dbReference type="SAM" id="MobiDB-lite"/>
    </source>
</evidence>
<dbReference type="SUPFAM" id="SSF90229">
    <property type="entry name" value="CCCH zinc finger"/>
    <property type="match status" value="2"/>
</dbReference>
<dbReference type="Gene3D" id="2.60.120.920">
    <property type="match status" value="1"/>
</dbReference>
<dbReference type="Pfam" id="PF04059">
    <property type="entry name" value="RRM_2"/>
    <property type="match status" value="1"/>
</dbReference>
<dbReference type="SMART" id="SM00248">
    <property type="entry name" value="ANK"/>
    <property type="match status" value="6"/>
</dbReference>
<keyword evidence="2" id="KW-0677">Repeat</keyword>
<evidence type="ECO:0000256" key="2">
    <source>
        <dbReference type="ARBA" id="ARBA00022737"/>
    </source>
</evidence>
<dbReference type="PROSITE" id="PS50088">
    <property type="entry name" value="ANK_REPEAT"/>
    <property type="match status" value="1"/>
</dbReference>
<feature type="domain" description="C3H1-type" evidence="11">
    <location>
        <begin position="2508"/>
        <end position="2535"/>
    </location>
</feature>
<feature type="compositionally biased region" description="Acidic residues" evidence="9">
    <location>
        <begin position="811"/>
        <end position="827"/>
    </location>
</feature>
<dbReference type="InterPro" id="IPR013766">
    <property type="entry name" value="Thioredoxin_domain"/>
</dbReference>
<dbReference type="PROSITE" id="PS50102">
    <property type="entry name" value="RRM"/>
    <property type="match status" value="1"/>
</dbReference>
<keyword evidence="3 8" id="KW-0863">Zinc-finger</keyword>
<feature type="non-terminal residue" evidence="13">
    <location>
        <position position="1"/>
    </location>
</feature>
<evidence type="ECO:0000259" key="11">
    <source>
        <dbReference type="PROSITE" id="PS50103"/>
    </source>
</evidence>
<keyword evidence="14" id="KW-1185">Reference proteome</keyword>
<keyword evidence="1 8" id="KW-0479">Metal-binding</keyword>
<protein>
    <submittedName>
        <fullName evidence="13">Uncharacterized protein</fullName>
    </submittedName>
</protein>
<keyword evidence="7" id="KW-0694">RNA-binding</keyword>
<reference evidence="13 14" key="1">
    <citation type="submission" date="2024-02" db="EMBL/GenBank/DDBJ databases">
        <authorList>
            <person name="Chen Y."/>
            <person name="Shah S."/>
            <person name="Dougan E. K."/>
            <person name="Thang M."/>
            <person name="Chan C."/>
        </authorList>
    </citation>
    <scope>NUCLEOTIDE SEQUENCE [LARGE SCALE GENOMIC DNA]</scope>
</reference>
<dbReference type="Pfam" id="PF12796">
    <property type="entry name" value="Ank_2"/>
    <property type="match status" value="1"/>
</dbReference>
<evidence type="ECO:0000259" key="10">
    <source>
        <dbReference type="PROSITE" id="PS50102"/>
    </source>
</evidence>
<evidence type="ECO:0000259" key="12">
    <source>
        <dbReference type="PROSITE" id="PS51352"/>
    </source>
</evidence>
<dbReference type="InterPro" id="IPR007201">
    <property type="entry name" value="Mei2-like_Rrm_C"/>
</dbReference>
<feature type="domain" description="C3H1-type" evidence="11">
    <location>
        <begin position="2543"/>
        <end position="2570"/>
    </location>
</feature>
<keyword evidence="5 6" id="KW-0040">ANK repeat</keyword>
<dbReference type="InterPro" id="IPR043136">
    <property type="entry name" value="B30.2/SPRY_sf"/>
</dbReference>
<dbReference type="Gene3D" id="3.30.70.330">
    <property type="match status" value="1"/>
</dbReference>
<dbReference type="SUPFAM" id="SSF52833">
    <property type="entry name" value="Thioredoxin-like"/>
    <property type="match status" value="1"/>
</dbReference>
<dbReference type="SUPFAM" id="SSF56399">
    <property type="entry name" value="ADP-ribosylation"/>
    <property type="match status" value="1"/>
</dbReference>
<dbReference type="PANTHER" id="PTHR24198:SF193">
    <property type="match status" value="1"/>
</dbReference>
<evidence type="ECO:0000256" key="3">
    <source>
        <dbReference type="ARBA" id="ARBA00022771"/>
    </source>
</evidence>
<feature type="compositionally biased region" description="Acidic residues" evidence="9">
    <location>
        <begin position="1230"/>
        <end position="1242"/>
    </location>
</feature>
<dbReference type="Gene3D" id="3.90.176.10">
    <property type="entry name" value="Toxin ADP-ribosyltransferase, Chain A, domain 1"/>
    <property type="match status" value="1"/>
</dbReference>
<feature type="compositionally biased region" description="Low complexity" evidence="9">
    <location>
        <begin position="2620"/>
        <end position="2661"/>
    </location>
</feature>
<evidence type="ECO:0000256" key="7">
    <source>
        <dbReference type="PROSITE-ProRule" id="PRU00176"/>
    </source>
</evidence>
<comment type="caution">
    <text evidence="13">The sequence shown here is derived from an EMBL/GenBank/DDBJ whole genome shotgun (WGS) entry which is preliminary data.</text>
</comment>
<dbReference type="Pfam" id="PF00085">
    <property type="entry name" value="Thioredoxin"/>
    <property type="match status" value="1"/>
</dbReference>
<sequence length="3015" mass="326953">YSLTLWFRTPMLPSKADRMLLLDLPRGEMESEEESATNGSSSVFVWRGGVVAPEGYHEPSLQKKDLDASSKLRQMMNGEWRLKFSASEGEKEKKAEMLLSMEPSGRLLLSPSRGAASRKQDAQSRTCFGVRVKFQQEVREYIELHWNNQPPEDFQVVLDYLWQKIRSCCNVAMEGRSWSEIGWPGSQNQVKRKAKKDLQSRGEVLVARGLPALDALRIARALKEYSTAGAEFVEDKSQANELKVGDMVQLASTGAFGGVSGLNSGIQISPHMGGGGLFGASPPSVPFGAFDFGLFGGSSLEPGEAGKVTNVNFNRGQVHVEGKKGGRWYTEDEVMKVDPKALGLVPLTDSEWAGLPSTRSNYVTFSQQLPNPLLEGGWMGKGRAEKAEESSGAEVDLNFDVVQMGFMSSYVDAKVFYAEAGLEIRGHWRAADGSVGSVVGTKALAGLALGGLWHLELQTGAESMQHAWNCWFSSFPPSSGSNTSTIQISGAALAGPLLQEGSAPENAPPPLLISGEMTGKGGVSFTMSASPEDLPKLEALGAKNWIGSTWEGDLGTDRWLRGAWRVGSERSGRWRARHIGRQAVNQTLKPMVDAGAEWEPKRCEIRSATVEAKTGVLKKGMKVKLSKVYKSCSDAQFGPLCLGLFLTDVGDLATVGGRKEGMTGVVVQENQGSDQPVNVKAPNGQTWWFQEKALVPAFALQDDSRLFTPLGDEFEGVSFTRFPITQGSAYAEVRVLRTGRTMPILGFGVLEEKDGKTILVRMAIIEGRTARKLDLSGRPEEVPELQRKATGEKEKKRSASKDEAEMHFDLFEAEEEENMPEDEESPVDDGQNQNKKKGWDHAKPYGDRWQEGDVICCQVMMPSGTIAFGLNGDFQAPMGTAFDLQLPPNSRLCLVASAGENGRLRVNVGQVAFSFPPPTQLEPLLPEIEDDEDEKEPKEGESQAGASPSKELDLSKLKPITVSASMGLGEQMNIRPLWQVKLPKAVKAWPVYALPSRDSQGRRAMKDGEVVEQVGLEASGSWVQHQAGWSPCRMVVVGHEYEALKPTPAWVGIDKKPKEKVRKAIKRVVHASFDTELCSQHCWNFRGSEEAQCSNGPNMLVSMESAASGVLRWCIKSEAGNKAMEVGVVPADKAEEGNYLFEQCDCGVKSTGTKGGSDKKAFDVYLKYIEVIADLDARTMKVMVGDNRDQMVEVKSADIPFEEDIKLAITGWNNTKLRLEPPTRDKLGDSDESEEEEEDEDGLVVTSCGNAVQASTWHVATMVVDLPASTFQVYLDGEMHLNVRDPGGLLADGRFSIDPREGMMLFSAAKRGGSGVGSADWRAGGHLRSMRLDTNVLSQFDVWAHQLPKGVWICRCTARNAADARVCWRCRSTRTRSGVRPPGDADPRVEGLTIVTADSFRELVLDSQKHVLLVASASWCPPCQQLKPLVHRLAQLLSHGPMIAIGVIDTDENELQSRYFPEPHIPNVKFFLQGKKRQPISVQGASGMSLDELAGFIEQHTGISIQSAIEKSFPAYAERVGVYELLKKLRACAMTKQVQRSPGQAPLKSLASFLYNELITGCQAATSAPRRLPPPGPPALQRAISAKAPTAAGAPPALMRAVSGGGSGARTRAQIGYSPTLAMGVSDPRLTERLLDELEKKLLSTARVAQPEDFKSFLTSFLLRASCPSYNHANFYNAMSRVSWQVAPQAVKLLAATRIFRFVLRWAQQRRLRAGAPPLAAPWAPPPPAAEMSAAAQRHSWRRIEIALSNEEYRHGLAELGLLLDRGLPPDTAPFGLTPLLLAAAIGHLPAAQFLYVRGASPHVPGGQPPILPVEAAARHNHLRIVELLIENGSCSSRALHFAAAGGSTDVANYLLSKSCSPDATVQGLSPVAVALISRQHSMACLLLSHCDEAALGAPLSDEGCSHCGLAPGSTVAHLAAAVGGLCEAFFQGLLKTLPPSTVMAPNHRGQTALDLMPTTLRIAIKPQIYSALAAAAAEQSSHHEAVALALERKADPLVSDSRGFSLLNLAAYSGEEALVDVMLSADAKQVQITSHLSALMWAHWCGNTNIVLKLTSKGASLSNADLEGLQRLRQAAAELEAGKEKAEVSSSASPPPVSAARSAGVKLLWPELAKIWLHCWPPQIPSNLSPSTNTYLYSARPLMARMTWGAGMDHGTAMPSTGQVAVEEEEKKPAGKLAEELLQAIRLAGANEHALASAQLLALRLTAEGKAGLSPGNIVALNLFLSDVSFHSECSTALSAQLSQSPAPAVRERAADLMSAHSELTNALQALPARKVVCFRALRLTLAGGLRDFLRGHRLGMDCYRPGSIVMWRHPTSCTQDPALAEELALHGEPAGACGIVFKIRRTASARPVAEFSTTPEHQEVLFPAGSIFRVLGFYTCTSQCLRKGTGSASNAWSAELGSAVAASGGDALTWEEVCRSRSAMVLLDEEDPTVAVQLVPLRLRARQEPNSVQSPEVLDALPIWRRHALQLFKTDMCQFFLEGRCENGDLCSYAHKETEVRNKPDLTKTSMCRKLLRDGACNDERCRFAHSEAELRSTSGFFKMKMCVFAQSGKCKNGNRCRFAHTTDELLPPKPPKVEEEASIQDKKIDAQALSSLGQRHKTAPSQQESHGTGGSTATGNGESTSSNGGSTSGHASGQSSNENSGSGEAQQAHQQAQRQSRRATNLPQKWTTEQMERTENSNENSDGSSWASGNSSVTVVPRSEHTTTGSPQPTSDSSSSGAANTESAANASTGATESLSKGRRGQRTSSGGDLEQATTLLISNMPIYLTQGALLSMFEDLTTTMRGKFDFFYCPWDHKAGHNFGYAIINFTDVAHANEFQQQWTNKDLFRSGRGSKTMKVSKATLQGFDANVDYFRKAEIGGRCRDLRFRPLYRDGEGKLQHLELALPGGVQPRKPGAAEVNHHLRKVTRAADIPKEPDTGQGGESKKAAVLGTSRPEERSRSQVEERRGRPRKRRPDMAEASAAAEAPPPSTPLPEQQEVMPGVQPHDIWQKMSLQQQQQELGPHSRRLY</sequence>
<dbReference type="InterPro" id="IPR036770">
    <property type="entry name" value="Ankyrin_rpt-contain_sf"/>
</dbReference>
<feature type="zinc finger region" description="C3H1-type" evidence="8">
    <location>
        <begin position="2473"/>
        <end position="2500"/>
    </location>
</feature>
<keyword evidence="4 8" id="KW-0862">Zinc</keyword>